<reference evidence="2 3" key="1">
    <citation type="journal article" date="2012" name="Genome Biol.">
        <title>Genome and low-iron response of an oceanic diatom adapted to chronic iron limitation.</title>
        <authorList>
            <person name="Lommer M."/>
            <person name="Specht M."/>
            <person name="Roy A.S."/>
            <person name="Kraemer L."/>
            <person name="Andreson R."/>
            <person name="Gutowska M.A."/>
            <person name="Wolf J."/>
            <person name="Bergner S.V."/>
            <person name="Schilhabel M.B."/>
            <person name="Klostermeier U.C."/>
            <person name="Beiko R.G."/>
            <person name="Rosenstiel P."/>
            <person name="Hippler M."/>
            <person name="Laroche J."/>
        </authorList>
    </citation>
    <scope>NUCLEOTIDE SEQUENCE [LARGE SCALE GENOMIC DNA]</scope>
    <source>
        <strain evidence="2 3">CCMP1005</strain>
    </source>
</reference>
<keyword evidence="1" id="KW-0812">Transmembrane</keyword>
<evidence type="ECO:0000313" key="3">
    <source>
        <dbReference type="Proteomes" id="UP000266841"/>
    </source>
</evidence>
<name>K0S6U5_THAOC</name>
<feature type="transmembrane region" description="Helical" evidence="1">
    <location>
        <begin position="38"/>
        <end position="58"/>
    </location>
</feature>
<sequence>MGAAIGPPGEAMEELDSPYHRCAGRADRADGSANFGPFLYLALLLTIVLGFDLVIEFLRYAGGLAWKPIGKESSDELLLYFSSDGGESFYNEDDPRVATRASEDEIHSRRAEVCTTSSSCGADGSRCFYGGGDSCSDCCSGVHGTSKQSLQEEVKGSLSDHTCTCMPSFPRLFQEYMNPGATCCVNDGAECKSDYWDPGSCNFVGDGCCSGFYWAGGCCSGTIAVDKDFKLSYNTMVGKPSRMYCGTCLSSGIRCGYENQWASDTGCVKKSHGLGSDWARWEFPAYYIGEQPIGRGMYDKCCSGVKMTTEIGKESSDELLLYFSSDGGESFYNEHDPPVATRASEDEIHSRRAEYCIA</sequence>
<protein>
    <submittedName>
        <fullName evidence="2">Uncharacterized protein</fullName>
    </submittedName>
</protein>
<feature type="non-terminal residue" evidence="2">
    <location>
        <position position="358"/>
    </location>
</feature>
<dbReference type="Proteomes" id="UP000266841">
    <property type="component" value="Unassembled WGS sequence"/>
</dbReference>
<keyword evidence="3" id="KW-1185">Reference proteome</keyword>
<proteinExistence type="predicted"/>
<dbReference type="EMBL" id="AGNL01035632">
    <property type="protein sequence ID" value="EJK54577.1"/>
    <property type="molecule type" value="Genomic_DNA"/>
</dbReference>
<keyword evidence="1" id="KW-0472">Membrane</keyword>
<accession>K0S6U5</accession>
<organism evidence="2 3">
    <name type="scientific">Thalassiosira oceanica</name>
    <name type="common">Marine diatom</name>
    <dbReference type="NCBI Taxonomy" id="159749"/>
    <lineage>
        <taxon>Eukaryota</taxon>
        <taxon>Sar</taxon>
        <taxon>Stramenopiles</taxon>
        <taxon>Ochrophyta</taxon>
        <taxon>Bacillariophyta</taxon>
        <taxon>Coscinodiscophyceae</taxon>
        <taxon>Thalassiosirophycidae</taxon>
        <taxon>Thalassiosirales</taxon>
        <taxon>Thalassiosiraceae</taxon>
        <taxon>Thalassiosira</taxon>
    </lineage>
</organism>
<evidence type="ECO:0000313" key="2">
    <source>
        <dbReference type="EMBL" id="EJK54577.1"/>
    </source>
</evidence>
<comment type="caution">
    <text evidence="2">The sequence shown here is derived from an EMBL/GenBank/DDBJ whole genome shotgun (WGS) entry which is preliminary data.</text>
</comment>
<keyword evidence="1" id="KW-1133">Transmembrane helix</keyword>
<dbReference type="AlphaFoldDB" id="K0S6U5"/>
<evidence type="ECO:0000256" key="1">
    <source>
        <dbReference type="SAM" id="Phobius"/>
    </source>
</evidence>
<gene>
    <name evidence="2" type="ORF">THAOC_25781</name>
</gene>